<dbReference type="Pfam" id="PF13170">
    <property type="entry name" value="DUF4003"/>
    <property type="match status" value="1"/>
</dbReference>
<name>C0CSL9_BLAHS</name>
<sequence length="319" mass="35284">MENKERIRAAFAWENSYLHPVCAALFTNQRQIADTDWMKRCKGILEEHTGAFSGFRGIAKLSMISYLALDGSPERRMQKALLVYEAMKEHFFSSQYLSVASMMISGMAEKDRYEEIARRTRRIYDLMRKEHPFLTSSEDSVFAALLALSEKSDEEVIRETEDCYRLLKEQFSTGNALQSLSHALALGEGTAKEKCERTIRLYDLLKEKGCKYGTSYELATLGVLALLPAKLETIAEDVAETDAFLAKQKGYGFFGFSRKQRLMHAGLIVASDYIGENVELKMGAAAVGGTIALIVAQQTAICAAVVAVSAAASNSSSSS</sequence>
<evidence type="ECO:0008006" key="3">
    <source>
        <dbReference type="Google" id="ProtNLM"/>
    </source>
</evidence>
<dbReference type="PATRIC" id="fig|476272.21.peg.574"/>
<dbReference type="InterPro" id="IPR025062">
    <property type="entry name" value="DUF4003"/>
</dbReference>
<comment type="caution">
    <text evidence="1">The sequence shown here is derived from an EMBL/GenBank/DDBJ whole genome shotgun (WGS) entry which is preliminary data.</text>
</comment>
<proteinExistence type="predicted"/>
<reference evidence="1 2" key="1">
    <citation type="submission" date="2009-01" db="EMBL/GenBank/DDBJ databases">
        <authorList>
            <person name="Fulton L."/>
            <person name="Clifton S."/>
            <person name="Fulton B."/>
            <person name="Xu J."/>
            <person name="Minx P."/>
            <person name="Pepin K.H."/>
            <person name="Johnson M."/>
            <person name="Bhonagiri V."/>
            <person name="Nash W.E."/>
            <person name="Mardis E.R."/>
            <person name="Wilson R.K."/>
        </authorList>
    </citation>
    <scope>NUCLEOTIDE SEQUENCE [LARGE SCALE GENOMIC DNA]</scope>
    <source>
        <strain evidence="2">DSM 10507 / JCM 14656 / S5a33</strain>
    </source>
</reference>
<reference evidence="1 2" key="2">
    <citation type="submission" date="2009-02" db="EMBL/GenBank/DDBJ databases">
        <title>Draft genome sequence of Blautia hydrogenotrophica DSM 10507 (Ruminococcus hydrogenotrophicus DSM 10507).</title>
        <authorList>
            <person name="Sudarsanam P."/>
            <person name="Ley R."/>
            <person name="Guruge J."/>
            <person name="Turnbaugh P.J."/>
            <person name="Mahowald M."/>
            <person name="Liep D."/>
            <person name="Gordon J."/>
        </authorList>
    </citation>
    <scope>NUCLEOTIDE SEQUENCE [LARGE SCALE GENOMIC DNA]</scope>
    <source>
        <strain evidence="2">DSM 10507 / JCM 14656 / S5a33</strain>
    </source>
</reference>
<dbReference type="HOGENOM" id="CLU_072519_0_0_9"/>
<dbReference type="AlphaFoldDB" id="C0CSL9"/>
<organism evidence="1 2">
    <name type="scientific">Blautia hydrogenotrophica (strain DSM 10507 / JCM 14656 / S5a33)</name>
    <name type="common">Ruminococcus hydrogenotrophicus</name>
    <dbReference type="NCBI Taxonomy" id="476272"/>
    <lineage>
        <taxon>Bacteria</taxon>
        <taxon>Bacillati</taxon>
        <taxon>Bacillota</taxon>
        <taxon>Clostridia</taxon>
        <taxon>Lachnospirales</taxon>
        <taxon>Lachnospiraceae</taxon>
        <taxon>Blautia</taxon>
    </lineage>
</organism>
<dbReference type="eggNOG" id="ENOG502Z8IC">
    <property type="taxonomic scope" value="Bacteria"/>
</dbReference>
<accession>C0CSL9</accession>
<dbReference type="EMBL" id="ACBZ01000211">
    <property type="protein sequence ID" value="EEG47246.1"/>
    <property type="molecule type" value="Genomic_DNA"/>
</dbReference>
<keyword evidence="2" id="KW-1185">Reference proteome</keyword>
<evidence type="ECO:0000313" key="2">
    <source>
        <dbReference type="Proteomes" id="UP000003100"/>
    </source>
</evidence>
<dbReference type="Proteomes" id="UP000003100">
    <property type="component" value="Unassembled WGS sequence"/>
</dbReference>
<gene>
    <name evidence="1" type="ORF">RUMHYD_03886</name>
</gene>
<evidence type="ECO:0000313" key="1">
    <source>
        <dbReference type="EMBL" id="EEG47246.1"/>
    </source>
</evidence>
<protein>
    <recommendedName>
        <fullName evidence="3">DUF4003 domain-containing protein</fullName>
    </recommendedName>
</protein>